<dbReference type="GO" id="GO:0030692">
    <property type="term" value="C:Noc4p-Nop14p complex"/>
    <property type="evidence" value="ECO:0007669"/>
    <property type="project" value="TreeGrafter"/>
</dbReference>
<evidence type="ECO:0000313" key="5">
    <source>
        <dbReference type="RefSeq" id="XP_027198289.1"/>
    </source>
</evidence>
<dbReference type="PANTHER" id="PTHR12455">
    <property type="entry name" value="NUCLEOLAR COMPLEX PROTEIN 4"/>
    <property type="match status" value="1"/>
</dbReference>
<organism evidence="4 5">
    <name type="scientific">Dermatophagoides pteronyssinus</name>
    <name type="common">European house dust mite</name>
    <dbReference type="NCBI Taxonomy" id="6956"/>
    <lineage>
        <taxon>Eukaryota</taxon>
        <taxon>Metazoa</taxon>
        <taxon>Ecdysozoa</taxon>
        <taxon>Arthropoda</taxon>
        <taxon>Chelicerata</taxon>
        <taxon>Arachnida</taxon>
        <taxon>Acari</taxon>
        <taxon>Acariformes</taxon>
        <taxon>Sarcoptiformes</taxon>
        <taxon>Astigmata</taxon>
        <taxon>Psoroptidia</taxon>
        <taxon>Analgoidea</taxon>
        <taxon>Pyroglyphidae</taxon>
        <taxon>Dermatophagoidinae</taxon>
        <taxon>Dermatophagoides</taxon>
    </lineage>
</organism>
<keyword evidence="4" id="KW-1185">Reference proteome</keyword>
<evidence type="ECO:0000259" key="3">
    <source>
        <dbReference type="Pfam" id="PF03914"/>
    </source>
</evidence>
<dbReference type="OrthoDB" id="10263185at2759"/>
<evidence type="ECO:0000256" key="1">
    <source>
        <dbReference type="ARBA" id="ARBA00007797"/>
    </source>
</evidence>
<name>A0A6P6Y1U5_DERPT</name>
<dbReference type="InParanoid" id="A0A6P6Y1U5"/>
<keyword evidence="2" id="KW-1133">Transmembrane helix</keyword>
<dbReference type="GO" id="GO:0042254">
    <property type="term" value="P:ribosome biogenesis"/>
    <property type="evidence" value="ECO:0007669"/>
    <property type="project" value="InterPro"/>
</dbReference>
<keyword evidence="2" id="KW-0812">Transmembrane</keyword>
<evidence type="ECO:0000256" key="2">
    <source>
        <dbReference type="SAM" id="Phobius"/>
    </source>
</evidence>
<evidence type="ECO:0000313" key="4">
    <source>
        <dbReference type="Proteomes" id="UP000515146"/>
    </source>
</evidence>
<comment type="similarity">
    <text evidence="1">Belongs to the CBF/MAK21 family.</text>
</comment>
<proteinExistence type="inferred from homology"/>
<gene>
    <name evidence="5" type="primary">LOC113792582</name>
</gene>
<dbReference type="AlphaFoldDB" id="A0A6P6Y1U5"/>
<dbReference type="Proteomes" id="UP000515146">
    <property type="component" value="Unplaced"/>
</dbReference>
<reference evidence="5" key="1">
    <citation type="submission" date="2025-08" db="UniProtKB">
        <authorList>
            <consortium name="RefSeq"/>
        </authorList>
    </citation>
    <scope>IDENTIFICATION</scope>
    <source>
        <strain evidence="5">Airmid</strain>
    </source>
</reference>
<protein>
    <submittedName>
        <fullName evidence="5">Nucleolar complex protein 4 homolog B-like</fullName>
    </submittedName>
</protein>
<dbReference type="GO" id="GO:0032040">
    <property type="term" value="C:small-subunit processome"/>
    <property type="evidence" value="ECO:0007669"/>
    <property type="project" value="TreeGrafter"/>
</dbReference>
<sequence length="543" mass="63802">MESKMNGSKSSILIPLQELNKITSDILQDRKNANRIIDLIDSLANLDSIQAGNLYVESLIRCLSKIWTNYIDSREMVLFKDDDTGQHSKINKFKSWLISLYESTINLFSGILENKQSNYSLKLRQLCLESLIKFVEEEGKFPYRSAIHNDEISFPVELLERIVRSLISELFYNQELITIYSKYQYDDLLHFTMKILHKIIDENKGCNNQSLILNIIEMLFPIRLIAPEDLLPKSLQSEFKIKKSNDGRKTMIRLCELQRIEHSDANCNYMAKWIQLPTRKFKFDYQRDAQIYSSLWLKFFTFPLPPQVFKKSLLHLDKYAMRHFENPLLLADFLINSFQMGGIISILSLSPLYTLIHKCNLEYPNFFGQLYGLLEPAITYVNHRPRFLFWCDLFLTSTHISAAIVASFAKKFARLTIYSTPDTILILLPFIGNLFIRHPLIKRMLDYKQIEPEQDPFLDHEQDPEKTNALNSYMWELNLLQSHYLPEIASLSKQICSELPRYEWNMEDILETSMDDVIHKTKTLLVDQKKFSYDLDCSLYYDL</sequence>
<dbReference type="Pfam" id="PF03914">
    <property type="entry name" value="CBF"/>
    <property type="match status" value="1"/>
</dbReference>
<dbReference type="OMA" id="ELPRYEW"/>
<keyword evidence="2" id="KW-0472">Membrane</keyword>
<accession>A0A6P6Y1U5</accession>
<dbReference type="PANTHER" id="PTHR12455:SF0">
    <property type="entry name" value="NUCLEOLAR COMPLEX PROTEIN 4 HOMOLOG"/>
    <property type="match status" value="1"/>
</dbReference>
<dbReference type="RefSeq" id="XP_027198289.1">
    <property type="nucleotide sequence ID" value="XM_027342488.1"/>
</dbReference>
<dbReference type="InterPro" id="IPR005612">
    <property type="entry name" value="CCAAT-binding_factor"/>
</dbReference>
<dbReference type="KEGG" id="dpte:113792582"/>
<feature type="transmembrane region" description="Helical" evidence="2">
    <location>
        <begin position="415"/>
        <end position="436"/>
    </location>
</feature>
<dbReference type="GeneID" id="113792582"/>
<feature type="transmembrane region" description="Helical" evidence="2">
    <location>
        <begin position="387"/>
        <end position="409"/>
    </location>
</feature>
<feature type="domain" description="CCAAT-binding factor" evidence="3">
    <location>
        <begin position="345"/>
        <end position="491"/>
    </location>
</feature>
<dbReference type="InterPro" id="IPR027193">
    <property type="entry name" value="Noc4"/>
</dbReference>